<dbReference type="InterPro" id="IPR036412">
    <property type="entry name" value="HAD-like_sf"/>
</dbReference>
<dbReference type="PANTHER" id="PTHR10000">
    <property type="entry name" value="PHOSPHOSERINE PHOSPHATASE"/>
    <property type="match status" value="1"/>
</dbReference>
<dbReference type="PROSITE" id="PS01229">
    <property type="entry name" value="COF_2"/>
    <property type="match status" value="1"/>
</dbReference>
<dbReference type="CDD" id="cd07516">
    <property type="entry name" value="HAD_Pase"/>
    <property type="match status" value="1"/>
</dbReference>
<gene>
    <name evidence="1" type="ORF">CL176_00675</name>
</gene>
<protein>
    <submittedName>
        <fullName evidence="1">Haloacid dehalogenase</fullName>
    </submittedName>
</protein>
<keyword evidence="2" id="KW-1185">Reference proteome</keyword>
<dbReference type="EMBL" id="CP023434">
    <property type="protein sequence ID" value="AXY24658.1"/>
    <property type="molecule type" value="Genomic_DNA"/>
</dbReference>
<dbReference type="Gene3D" id="3.40.50.1000">
    <property type="entry name" value="HAD superfamily/HAD-like"/>
    <property type="match status" value="1"/>
</dbReference>
<dbReference type="KEGG" id="abae:CL176_00675"/>
<dbReference type="NCBIfam" id="TIGR00099">
    <property type="entry name" value="Cof-subfamily"/>
    <property type="match status" value="1"/>
</dbReference>
<evidence type="ECO:0000313" key="1">
    <source>
        <dbReference type="EMBL" id="AXY24658.1"/>
    </source>
</evidence>
<dbReference type="SFLD" id="SFLDS00003">
    <property type="entry name" value="Haloacid_Dehalogenase"/>
    <property type="match status" value="1"/>
</dbReference>
<dbReference type="Proteomes" id="UP000263232">
    <property type="component" value="Chromosome"/>
</dbReference>
<organism evidence="1 2">
    <name type="scientific">Suicoccus acidiformans</name>
    <dbReference type="NCBI Taxonomy" id="2036206"/>
    <lineage>
        <taxon>Bacteria</taxon>
        <taxon>Bacillati</taxon>
        <taxon>Bacillota</taxon>
        <taxon>Bacilli</taxon>
        <taxon>Lactobacillales</taxon>
        <taxon>Aerococcaceae</taxon>
        <taxon>Suicoccus</taxon>
    </lineage>
</organism>
<dbReference type="PROSITE" id="PS01228">
    <property type="entry name" value="COF_1"/>
    <property type="match status" value="1"/>
</dbReference>
<dbReference type="PANTHER" id="PTHR10000:SF8">
    <property type="entry name" value="HAD SUPERFAMILY HYDROLASE-LIKE, TYPE 3"/>
    <property type="match status" value="1"/>
</dbReference>
<dbReference type="GO" id="GO:0000287">
    <property type="term" value="F:magnesium ion binding"/>
    <property type="evidence" value="ECO:0007669"/>
    <property type="project" value="TreeGrafter"/>
</dbReference>
<name>A0A347WHV1_9LACT</name>
<reference evidence="1 2" key="1">
    <citation type="submission" date="2017-09" db="EMBL/GenBank/DDBJ databases">
        <title>Complete genome sequence of Oxytococcus suis strain ZY16052.</title>
        <authorList>
            <person name="Li F."/>
        </authorList>
    </citation>
    <scope>NUCLEOTIDE SEQUENCE [LARGE SCALE GENOMIC DNA]</scope>
    <source>
        <strain evidence="1 2">ZY16052</strain>
    </source>
</reference>
<dbReference type="GO" id="GO:0016791">
    <property type="term" value="F:phosphatase activity"/>
    <property type="evidence" value="ECO:0007669"/>
    <property type="project" value="TreeGrafter"/>
</dbReference>
<proteinExistence type="predicted"/>
<accession>A0A347WHV1</accession>
<dbReference type="SFLD" id="SFLDG01144">
    <property type="entry name" value="C2.B.4:_PGP_Like"/>
    <property type="match status" value="1"/>
</dbReference>
<dbReference type="SFLD" id="SFLDG01140">
    <property type="entry name" value="C2.B:_Phosphomannomutase_and_P"/>
    <property type="match status" value="1"/>
</dbReference>
<dbReference type="Pfam" id="PF08282">
    <property type="entry name" value="Hydrolase_3"/>
    <property type="match status" value="1"/>
</dbReference>
<dbReference type="Gene3D" id="3.30.1240.10">
    <property type="match status" value="1"/>
</dbReference>
<dbReference type="RefSeq" id="WP_118989582.1">
    <property type="nucleotide sequence ID" value="NZ_CP023434.1"/>
</dbReference>
<evidence type="ECO:0000313" key="2">
    <source>
        <dbReference type="Proteomes" id="UP000263232"/>
    </source>
</evidence>
<dbReference type="SUPFAM" id="SSF56784">
    <property type="entry name" value="HAD-like"/>
    <property type="match status" value="1"/>
</dbReference>
<dbReference type="InterPro" id="IPR023214">
    <property type="entry name" value="HAD_sf"/>
</dbReference>
<dbReference type="InterPro" id="IPR000150">
    <property type="entry name" value="Cof"/>
</dbReference>
<dbReference type="AlphaFoldDB" id="A0A347WHV1"/>
<dbReference type="InterPro" id="IPR006379">
    <property type="entry name" value="HAD-SF_hydro_IIB"/>
</dbReference>
<dbReference type="OrthoDB" id="9790031at2"/>
<dbReference type="NCBIfam" id="TIGR01484">
    <property type="entry name" value="HAD-SF-IIB"/>
    <property type="match status" value="1"/>
</dbReference>
<sequence length="272" mass="30248">MTKIKLIAIDLDGTLLNDETQVPQANIAAIEQVIKQGYRIVICTGRTLQGAKRFIEQLNIEAGQEEYTIFQNGALTYRLPEYECIQVFTLNAKAKQAGLAFVRKHQLELVAFDTEHFYVVDNPEPTHLVKDDAETLAMDMVFVSEEEFLANDRINKLTFIAPEAKLDQAQAAGIASLEEYGNPVRSQPWLIELLPQAVNKGVALKALAAKLGFEASEVMAIGDQLNDYEMLEWAEHSVAMGQAVEPIQKLARYQTKSNNEAGVAYALANFIN</sequence>
<dbReference type="GO" id="GO:0005829">
    <property type="term" value="C:cytosol"/>
    <property type="evidence" value="ECO:0007669"/>
    <property type="project" value="TreeGrafter"/>
</dbReference>